<dbReference type="Pfam" id="PF02789">
    <property type="entry name" value="Peptidase_M17_N"/>
    <property type="match status" value="1"/>
</dbReference>
<reference evidence="11" key="1">
    <citation type="submission" date="2023-04" db="EMBL/GenBank/DDBJ databases">
        <title>Genome Encyclopedia of Bacteria and Archaea VI: Functional Genomics of Type Strains.</title>
        <authorList>
            <person name="Whitman W."/>
        </authorList>
    </citation>
    <scope>NUCLEOTIDE SEQUENCE</scope>
    <source>
        <strain evidence="11">Enz.4-51</strain>
    </source>
</reference>
<keyword evidence="12" id="KW-1185">Reference proteome</keyword>
<evidence type="ECO:0000259" key="10">
    <source>
        <dbReference type="PROSITE" id="PS00631"/>
    </source>
</evidence>
<organism evidence="11 12">
    <name type="scientific">Polynucleobacter sphagniphilus</name>
    <dbReference type="NCBI Taxonomy" id="1743169"/>
    <lineage>
        <taxon>Bacteria</taxon>
        <taxon>Pseudomonadati</taxon>
        <taxon>Pseudomonadota</taxon>
        <taxon>Betaproteobacteria</taxon>
        <taxon>Burkholderiales</taxon>
        <taxon>Burkholderiaceae</taxon>
        <taxon>Polynucleobacter</taxon>
    </lineage>
</organism>
<dbReference type="InterPro" id="IPR000819">
    <property type="entry name" value="Peptidase_M17_C"/>
</dbReference>
<evidence type="ECO:0000256" key="7">
    <source>
        <dbReference type="ARBA" id="ARBA00022801"/>
    </source>
</evidence>
<feature type="active site" evidence="9">
    <location>
        <position position="411"/>
    </location>
</feature>
<evidence type="ECO:0000256" key="4">
    <source>
        <dbReference type="ARBA" id="ARBA00022438"/>
    </source>
</evidence>
<protein>
    <recommendedName>
        <fullName evidence="9">Probable cytosol aminopeptidase</fullName>
        <ecNumber evidence="9">3.4.11.1</ecNumber>
    </recommendedName>
    <alternativeName>
        <fullName evidence="9">Leucine aminopeptidase</fullName>
        <shortName evidence="9">LAP</shortName>
        <ecNumber evidence="9">3.4.11.10</ecNumber>
    </alternativeName>
    <alternativeName>
        <fullName evidence="9">Leucyl aminopeptidase</fullName>
    </alternativeName>
</protein>
<comment type="catalytic activity">
    <reaction evidence="2 9">
        <text>Release of an N-terminal amino acid, preferentially leucine, but not glutamic or aspartic acids.</text>
        <dbReference type="EC" id="3.4.11.10"/>
    </reaction>
</comment>
<dbReference type="AlphaFoldDB" id="A0AA43MA08"/>
<evidence type="ECO:0000256" key="6">
    <source>
        <dbReference type="ARBA" id="ARBA00022723"/>
    </source>
</evidence>
<gene>
    <name evidence="9" type="primary">pepA</name>
    <name evidence="11" type="ORF">M2127_001760</name>
</gene>
<dbReference type="GO" id="GO:0030145">
    <property type="term" value="F:manganese ion binding"/>
    <property type="evidence" value="ECO:0007669"/>
    <property type="project" value="UniProtKB-UniRule"/>
</dbReference>
<dbReference type="PRINTS" id="PR00481">
    <property type="entry name" value="LAMNOPPTDASE"/>
</dbReference>
<comment type="function">
    <text evidence="9">Presumably involved in the processing and regular turnover of intracellular proteins. Catalyzes the removal of unsubstituted N-terminal amino acids from various peptides.</text>
</comment>
<dbReference type="NCBIfam" id="NF002074">
    <property type="entry name" value="PRK00913.1-4"/>
    <property type="match status" value="1"/>
</dbReference>
<dbReference type="Gene3D" id="3.40.630.10">
    <property type="entry name" value="Zn peptidases"/>
    <property type="match status" value="1"/>
</dbReference>
<dbReference type="HAMAP" id="MF_00181">
    <property type="entry name" value="Cytosol_peptidase_M17"/>
    <property type="match status" value="1"/>
</dbReference>
<name>A0AA43MA08_9BURK</name>
<keyword evidence="8 9" id="KW-0464">Manganese</keyword>
<evidence type="ECO:0000256" key="8">
    <source>
        <dbReference type="ARBA" id="ARBA00023211"/>
    </source>
</evidence>
<feature type="binding site" evidence="9">
    <location>
        <position position="348"/>
    </location>
    <ligand>
        <name>Mn(2+)</name>
        <dbReference type="ChEBI" id="CHEBI:29035"/>
        <label>2</label>
    </ligand>
</feature>
<evidence type="ECO:0000256" key="3">
    <source>
        <dbReference type="ARBA" id="ARBA00009528"/>
    </source>
</evidence>
<evidence type="ECO:0000313" key="12">
    <source>
        <dbReference type="Proteomes" id="UP001161160"/>
    </source>
</evidence>
<evidence type="ECO:0000256" key="9">
    <source>
        <dbReference type="HAMAP-Rule" id="MF_00181"/>
    </source>
</evidence>
<dbReference type="GO" id="GO:0005737">
    <property type="term" value="C:cytoplasm"/>
    <property type="evidence" value="ECO:0007669"/>
    <property type="project" value="UniProtKB-SubCell"/>
</dbReference>
<comment type="subcellular location">
    <subcellularLocation>
        <location evidence="9">Cytoplasm</location>
    </subcellularLocation>
</comment>
<feature type="binding site" evidence="9">
    <location>
        <position position="325"/>
    </location>
    <ligand>
        <name>Mn(2+)</name>
        <dbReference type="ChEBI" id="CHEBI:29035"/>
        <label>2</label>
    </ligand>
</feature>
<keyword evidence="4 9" id="KW-0031">Aminopeptidase</keyword>
<dbReference type="EMBL" id="JARXYA010000008">
    <property type="protein sequence ID" value="MDH6504440.1"/>
    <property type="molecule type" value="Genomic_DNA"/>
</dbReference>
<dbReference type="PROSITE" id="PS00631">
    <property type="entry name" value="CYTOSOL_AP"/>
    <property type="match status" value="1"/>
</dbReference>
<comment type="cofactor">
    <cofactor evidence="9">
        <name>Mn(2+)</name>
        <dbReference type="ChEBI" id="CHEBI:29035"/>
    </cofactor>
    <text evidence="9">Binds 2 manganese ions per subunit.</text>
</comment>
<evidence type="ECO:0000256" key="5">
    <source>
        <dbReference type="ARBA" id="ARBA00022670"/>
    </source>
</evidence>
<comment type="similarity">
    <text evidence="3 9">Belongs to the peptidase M17 family.</text>
</comment>
<comment type="catalytic activity">
    <reaction evidence="1 9">
        <text>Release of an N-terminal amino acid, Xaa-|-Yaa-, in which Xaa is preferably Leu, but may be other amino acids including Pro although not Arg or Lys, and Yaa may be Pro. Amino acid amides and methyl esters are also readily hydrolyzed, but rates on arylamides are exceedingly low.</text>
        <dbReference type="EC" id="3.4.11.1"/>
    </reaction>
</comment>
<dbReference type="Pfam" id="PF00883">
    <property type="entry name" value="Peptidase_M17"/>
    <property type="match status" value="1"/>
</dbReference>
<keyword evidence="5 9" id="KW-0645">Protease</keyword>
<dbReference type="GO" id="GO:0070006">
    <property type="term" value="F:metalloaminopeptidase activity"/>
    <property type="evidence" value="ECO:0007669"/>
    <property type="project" value="InterPro"/>
</dbReference>
<feature type="binding site" evidence="9">
    <location>
        <position position="409"/>
    </location>
    <ligand>
        <name>Mn(2+)</name>
        <dbReference type="ChEBI" id="CHEBI:29035"/>
        <label>2</label>
    </ligand>
</feature>
<dbReference type="PANTHER" id="PTHR11963:SF23">
    <property type="entry name" value="CYTOSOL AMINOPEPTIDASE"/>
    <property type="match status" value="1"/>
</dbReference>
<dbReference type="Proteomes" id="UP001161160">
    <property type="component" value="Unassembled WGS sequence"/>
</dbReference>
<dbReference type="InterPro" id="IPR011356">
    <property type="entry name" value="Leucine_aapep/pepB"/>
</dbReference>
<dbReference type="InterPro" id="IPR023042">
    <property type="entry name" value="Peptidase_M17_leu_NH2_pept"/>
</dbReference>
<dbReference type="Gene3D" id="3.40.220.10">
    <property type="entry name" value="Leucine Aminopeptidase, subunit E, domain 1"/>
    <property type="match status" value="1"/>
</dbReference>
<dbReference type="SUPFAM" id="SSF52949">
    <property type="entry name" value="Macro domain-like"/>
    <property type="match status" value="1"/>
</dbReference>
<evidence type="ECO:0000256" key="2">
    <source>
        <dbReference type="ARBA" id="ARBA00000967"/>
    </source>
</evidence>
<feature type="binding site" evidence="9">
    <location>
        <position position="330"/>
    </location>
    <ligand>
        <name>Mn(2+)</name>
        <dbReference type="ChEBI" id="CHEBI:29035"/>
        <label>1</label>
    </ligand>
</feature>
<feature type="binding site" evidence="9">
    <location>
        <position position="409"/>
    </location>
    <ligand>
        <name>Mn(2+)</name>
        <dbReference type="ChEBI" id="CHEBI:29035"/>
        <label>1</label>
    </ligand>
</feature>
<feature type="binding site" evidence="9">
    <location>
        <position position="407"/>
    </location>
    <ligand>
        <name>Mn(2+)</name>
        <dbReference type="ChEBI" id="CHEBI:29035"/>
        <label>1</label>
    </ligand>
</feature>
<accession>A0AA43MA08</accession>
<sequence length="552" mass="58687">MDKNEFSSFESTYPPQKSPFIMTIQFSNKIFPLADLQHSKEQKASLLMLLSQSSDCLVLAYSKSDVDALANPKSKTGLLVELDRLLGGSVASAQALGDLDGKQANACMIRAEKTWATHGVKAKRVLLIGLGEFVKSRGLDIYAKIARAGLKALSGGSIKNALWYVPSFALDVSQDNVEQEVRLTIQYAGDQAYRFGVRQPALKFKAKDAADSFAQLTFAGNEACAKAIKSAIAEGGALVEGMNLAKDLGNLPPNICTPTYLGKTAQGLSKKTDLKVEVLGLKQIEALGMGSFLAVAKGSDTPPQFIVMRHQGGKAGEAPIVLVGKGITFDTGGISLKPGEAMDEMKYDMCGAASVIGTMYAVALMKLKKNVIGVVPTCENMPSGGASRPGDIVKSMSGQTIEILNTDAEGRLILCDALTYVERFKPKAVIDVATLTGACVIALGHVHSGLFSDDQELVDALSKAGQTSLDTVWRLPLDAAYHEQLKSNFADVANIGGRPAGSITAACFLSRFTEKYKWAHLDIAGTAWKSGAAKGATGRPVPLLLNYLLEAR</sequence>
<feature type="binding site" evidence="9">
    <location>
        <position position="330"/>
    </location>
    <ligand>
        <name>Mn(2+)</name>
        <dbReference type="ChEBI" id="CHEBI:29035"/>
        <label>2</label>
    </ligand>
</feature>
<keyword evidence="6 9" id="KW-0479">Metal-binding</keyword>
<dbReference type="InterPro" id="IPR043472">
    <property type="entry name" value="Macro_dom-like"/>
</dbReference>
<evidence type="ECO:0000256" key="1">
    <source>
        <dbReference type="ARBA" id="ARBA00000135"/>
    </source>
</evidence>
<dbReference type="FunFam" id="3.40.630.10:FF:000004">
    <property type="entry name" value="Probable cytosol aminopeptidase"/>
    <property type="match status" value="1"/>
</dbReference>
<dbReference type="SUPFAM" id="SSF53187">
    <property type="entry name" value="Zn-dependent exopeptidases"/>
    <property type="match status" value="1"/>
</dbReference>
<dbReference type="InterPro" id="IPR008283">
    <property type="entry name" value="Peptidase_M17_N"/>
</dbReference>
<dbReference type="GO" id="GO:0006508">
    <property type="term" value="P:proteolysis"/>
    <property type="evidence" value="ECO:0007669"/>
    <property type="project" value="UniProtKB-KW"/>
</dbReference>
<dbReference type="EC" id="3.4.11.1" evidence="9"/>
<evidence type="ECO:0000313" key="11">
    <source>
        <dbReference type="EMBL" id="MDH6504440.1"/>
    </source>
</evidence>
<feature type="active site" evidence="9">
    <location>
        <position position="337"/>
    </location>
</feature>
<feature type="domain" description="Cytosol aminopeptidase" evidence="10">
    <location>
        <begin position="405"/>
        <end position="412"/>
    </location>
</feature>
<comment type="caution">
    <text evidence="11">The sequence shown here is derived from an EMBL/GenBank/DDBJ whole genome shotgun (WGS) entry which is preliminary data.</text>
</comment>
<dbReference type="CDD" id="cd00433">
    <property type="entry name" value="Peptidase_M17"/>
    <property type="match status" value="1"/>
</dbReference>
<keyword evidence="9" id="KW-0963">Cytoplasm</keyword>
<dbReference type="EC" id="3.4.11.10" evidence="9"/>
<dbReference type="PANTHER" id="PTHR11963">
    <property type="entry name" value="LEUCINE AMINOPEPTIDASE-RELATED"/>
    <property type="match status" value="1"/>
</dbReference>
<keyword evidence="7 9" id="KW-0378">Hydrolase</keyword>
<proteinExistence type="inferred from homology"/>